<feature type="transmembrane region" description="Helical" evidence="6">
    <location>
        <begin position="269"/>
        <end position="288"/>
    </location>
</feature>
<comment type="caution">
    <text evidence="7">The sequence shown here is derived from an EMBL/GenBank/DDBJ whole genome shotgun (WGS) entry which is preliminary data.</text>
</comment>
<feature type="transmembrane region" description="Helical" evidence="6">
    <location>
        <begin position="22"/>
        <end position="40"/>
    </location>
</feature>
<protein>
    <submittedName>
        <fullName evidence="7">CtaG protein</fullName>
    </submittedName>
</protein>
<dbReference type="EMBL" id="PEBX01000006">
    <property type="protein sequence ID" value="PTQ57522.1"/>
    <property type="molecule type" value="Genomic_DNA"/>
</dbReference>
<organism evidence="7 8">
    <name type="scientific">Candidatus Carbonibacillus altaicus</name>
    <dbReference type="NCBI Taxonomy" id="2163959"/>
    <lineage>
        <taxon>Bacteria</taxon>
        <taxon>Bacillati</taxon>
        <taxon>Bacillota</taxon>
        <taxon>Bacilli</taxon>
        <taxon>Bacillales</taxon>
        <taxon>Candidatus Carbonibacillus</taxon>
    </lineage>
</organism>
<evidence type="ECO:0000256" key="1">
    <source>
        <dbReference type="ARBA" id="ARBA00004651"/>
    </source>
</evidence>
<dbReference type="AlphaFoldDB" id="A0A2R6Y4E4"/>
<evidence type="ECO:0000256" key="5">
    <source>
        <dbReference type="ARBA" id="ARBA00023136"/>
    </source>
</evidence>
<dbReference type="NCBIfam" id="TIGR02737">
    <property type="entry name" value="caa3_CtaG"/>
    <property type="match status" value="1"/>
</dbReference>
<feature type="transmembrane region" description="Helical" evidence="6">
    <location>
        <begin position="191"/>
        <end position="210"/>
    </location>
</feature>
<keyword evidence="3 6" id="KW-0812">Transmembrane</keyword>
<sequence length="325" mass="37652">MGQLYQSLQVFGWYALWNPDKIVLVLILFGLYLLFMVGPLRPNLPFARAARPQEIIATAAALLLYYIVQGSPFYLMSHMIFSLHMTHMAILYLLIPPLLIIGIPGWAYAYVFRYRPLKRLVDALSYPLVAIFLFNGLFSLYHLPTVFDFLNTHRTFHTLYAILMFTAGWIMWWPILNPLPDRTEMSHLRKVTYIFANGILLTPACAFLFLSETPLYQTYYDHGLWTQMVGFCLPPGTRDTVDLTALSISQFNLMPPLDDQHLGGILMKIWQELIYAAFLILVLVRWFGETRKKDREIEQMVYAEAEKRLESERASQEKNVSLHGV</sequence>
<dbReference type="GO" id="GO:0005886">
    <property type="term" value="C:plasma membrane"/>
    <property type="evidence" value="ECO:0007669"/>
    <property type="project" value="UniProtKB-SubCell"/>
</dbReference>
<feature type="transmembrane region" description="Helical" evidence="6">
    <location>
        <begin position="52"/>
        <end position="68"/>
    </location>
</feature>
<keyword evidence="2" id="KW-1003">Cell membrane</keyword>
<feature type="transmembrane region" description="Helical" evidence="6">
    <location>
        <begin position="88"/>
        <end position="111"/>
    </location>
</feature>
<dbReference type="InterPro" id="IPR019108">
    <property type="entry name" value="Caa3_assmbl_CtaG-rel"/>
</dbReference>
<evidence type="ECO:0000313" key="8">
    <source>
        <dbReference type="Proteomes" id="UP000244338"/>
    </source>
</evidence>
<reference evidence="8" key="1">
    <citation type="journal article" date="2018" name="Sci. Rep.">
        <title>Lignite coal burning seam in the remote Altai Mountains harbors a hydrogen-driven thermophilic microbial community.</title>
        <authorList>
            <person name="Kadnikov V.V."/>
            <person name="Mardanov A.V."/>
            <person name="Ivasenko D.A."/>
            <person name="Antsiferov D.V."/>
            <person name="Beletsky A.V."/>
            <person name="Karnachuk O.V."/>
            <person name="Ravin N.V."/>
        </authorList>
    </citation>
    <scope>NUCLEOTIDE SEQUENCE [LARGE SCALE GENOMIC DNA]</scope>
</reference>
<dbReference type="Proteomes" id="UP000244338">
    <property type="component" value="Unassembled WGS sequence"/>
</dbReference>
<keyword evidence="4 6" id="KW-1133">Transmembrane helix</keyword>
<evidence type="ECO:0000256" key="6">
    <source>
        <dbReference type="SAM" id="Phobius"/>
    </source>
</evidence>
<feature type="transmembrane region" description="Helical" evidence="6">
    <location>
        <begin position="158"/>
        <end position="179"/>
    </location>
</feature>
<dbReference type="Pfam" id="PF09678">
    <property type="entry name" value="Caa3_CtaG"/>
    <property type="match status" value="1"/>
</dbReference>
<gene>
    <name evidence="7" type="ORF">BSOLF_1400</name>
</gene>
<evidence type="ECO:0000256" key="3">
    <source>
        <dbReference type="ARBA" id="ARBA00022692"/>
    </source>
</evidence>
<evidence type="ECO:0000256" key="4">
    <source>
        <dbReference type="ARBA" id="ARBA00022989"/>
    </source>
</evidence>
<evidence type="ECO:0000256" key="2">
    <source>
        <dbReference type="ARBA" id="ARBA00022475"/>
    </source>
</evidence>
<proteinExistence type="predicted"/>
<name>A0A2R6Y4E4_9BACL</name>
<evidence type="ECO:0000313" key="7">
    <source>
        <dbReference type="EMBL" id="PTQ57522.1"/>
    </source>
</evidence>
<accession>A0A2R6Y4E4</accession>
<feature type="transmembrane region" description="Helical" evidence="6">
    <location>
        <begin position="123"/>
        <end position="143"/>
    </location>
</feature>
<comment type="subcellular location">
    <subcellularLocation>
        <location evidence="1">Cell membrane</location>
        <topology evidence="1">Multi-pass membrane protein</topology>
    </subcellularLocation>
</comment>
<keyword evidence="5 6" id="KW-0472">Membrane</keyword>
<dbReference type="InterPro" id="IPR014108">
    <property type="entry name" value="Caa3-assmbl_CtaG"/>
</dbReference>